<dbReference type="Proteomes" id="UP001226720">
    <property type="component" value="Unassembled WGS sequence"/>
</dbReference>
<proteinExistence type="predicted"/>
<keyword evidence="1" id="KW-0830">Ubiquinone</keyword>
<keyword evidence="2" id="KW-1185">Reference proteome</keyword>
<evidence type="ECO:0000313" key="1">
    <source>
        <dbReference type="EMBL" id="MDQ0483098.1"/>
    </source>
</evidence>
<organism evidence="1 2">
    <name type="scientific">Guptibacillus hwajinpoensis</name>
    <dbReference type="NCBI Taxonomy" id="208199"/>
    <lineage>
        <taxon>Bacteria</taxon>
        <taxon>Bacillati</taxon>
        <taxon>Bacillota</taxon>
        <taxon>Bacilli</taxon>
        <taxon>Bacillales</taxon>
        <taxon>Guptibacillaceae</taxon>
        <taxon>Guptibacillus</taxon>
    </lineage>
</organism>
<dbReference type="Gene3D" id="3.40.50.150">
    <property type="entry name" value="Vaccinia Virus protein VP39"/>
    <property type="match status" value="1"/>
</dbReference>
<sequence>MELLDEQYKNSSKLNTRINIHEKYSENNKDWHIWLFEQLNISPNSRILEIGCGDGTFWLKNREQIDSSWNLILSDYSDGMVESAKKN</sequence>
<evidence type="ECO:0000313" key="2">
    <source>
        <dbReference type="Proteomes" id="UP001226720"/>
    </source>
</evidence>
<name>A0ABU0K3Y3_9BACL</name>
<comment type="caution">
    <text evidence="1">The sequence shown here is derived from an EMBL/GenBank/DDBJ whole genome shotgun (WGS) entry which is preliminary data.</text>
</comment>
<dbReference type="InterPro" id="IPR029063">
    <property type="entry name" value="SAM-dependent_MTases_sf"/>
</dbReference>
<dbReference type="RefSeq" id="WP_301551307.1">
    <property type="nucleotide sequence ID" value="NZ_JAQRMZ010000003.1"/>
</dbReference>
<dbReference type="SUPFAM" id="SSF53335">
    <property type="entry name" value="S-adenosyl-L-methionine-dependent methyltransferases"/>
    <property type="match status" value="1"/>
</dbReference>
<accession>A0ABU0K3Y3</accession>
<protein>
    <submittedName>
        <fullName evidence="1">Ubiquinone/menaquinone biosynthesis C-methylase UbiE</fullName>
    </submittedName>
</protein>
<dbReference type="GeneID" id="301326794"/>
<reference evidence="1" key="1">
    <citation type="submission" date="2023-07" db="EMBL/GenBank/DDBJ databases">
        <title>Genomic Encyclopedia of Type Strains, Phase IV (KMG-IV): sequencing the most valuable type-strain genomes for metagenomic binning, comparative biology and taxonomic classification.</title>
        <authorList>
            <person name="Goeker M."/>
        </authorList>
    </citation>
    <scope>NUCLEOTIDE SEQUENCE [LARGE SCALE GENOMIC DNA]</scope>
    <source>
        <strain evidence="1">JSM 076093</strain>
    </source>
</reference>
<gene>
    <name evidence="1" type="ORF">QO000_002070</name>
</gene>
<dbReference type="EMBL" id="JAUSWM010000003">
    <property type="protein sequence ID" value="MDQ0483098.1"/>
    <property type="molecule type" value="Genomic_DNA"/>
</dbReference>